<accession>A0ABV7CGG1</accession>
<organism evidence="16 17">
    <name type="scientific">Pseudoalteromonas fenneropenaei</name>
    <dbReference type="NCBI Taxonomy" id="1737459"/>
    <lineage>
        <taxon>Bacteria</taxon>
        <taxon>Pseudomonadati</taxon>
        <taxon>Pseudomonadota</taxon>
        <taxon>Gammaproteobacteria</taxon>
        <taxon>Alteromonadales</taxon>
        <taxon>Pseudoalteromonadaceae</taxon>
        <taxon>Pseudoalteromonas</taxon>
    </lineage>
</organism>
<evidence type="ECO:0000256" key="3">
    <source>
        <dbReference type="ARBA" id="ARBA00022448"/>
    </source>
</evidence>
<evidence type="ECO:0000256" key="11">
    <source>
        <dbReference type="RuleBase" id="RU003357"/>
    </source>
</evidence>
<evidence type="ECO:0000256" key="6">
    <source>
        <dbReference type="ARBA" id="ARBA00023077"/>
    </source>
</evidence>
<dbReference type="InterPro" id="IPR037066">
    <property type="entry name" value="Plug_dom_sf"/>
</dbReference>
<evidence type="ECO:0000256" key="4">
    <source>
        <dbReference type="ARBA" id="ARBA00022452"/>
    </source>
</evidence>
<dbReference type="Pfam" id="PF00593">
    <property type="entry name" value="TonB_dep_Rec_b-barrel"/>
    <property type="match status" value="1"/>
</dbReference>
<comment type="similarity">
    <text evidence="2 10 11">Belongs to the TonB-dependent receptor family.</text>
</comment>
<dbReference type="NCBIfam" id="TIGR01783">
    <property type="entry name" value="TonB-siderophor"/>
    <property type="match status" value="1"/>
</dbReference>
<dbReference type="Proteomes" id="UP001595453">
    <property type="component" value="Unassembled WGS sequence"/>
</dbReference>
<proteinExistence type="inferred from homology"/>
<keyword evidence="17" id="KW-1185">Reference proteome</keyword>
<keyword evidence="7 10" id="KW-0472">Membrane</keyword>
<evidence type="ECO:0000313" key="16">
    <source>
        <dbReference type="EMBL" id="MFC3031683.1"/>
    </source>
</evidence>
<dbReference type="Pfam" id="PF07715">
    <property type="entry name" value="Plug"/>
    <property type="match status" value="1"/>
</dbReference>
<comment type="subcellular location">
    <subcellularLocation>
        <location evidence="1 10">Cell outer membrane</location>
        <topology evidence="1 10">Multi-pass membrane protein</topology>
    </subcellularLocation>
</comment>
<reference evidence="17" key="1">
    <citation type="journal article" date="2019" name="Int. J. Syst. Evol. Microbiol.">
        <title>The Global Catalogue of Microorganisms (GCM) 10K type strain sequencing project: providing services to taxonomists for standard genome sequencing and annotation.</title>
        <authorList>
            <consortium name="The Broad Institute Genomics Platform"/>
            <consortium name="The Broad Institute Genome Sequencing Center for Infectious Disease"/>
            <person name="Wu L."/>
            <person name="Ma J."/>
        </authorList>
    </citation>
    <scope>NUCLEOTIDE SEQUENCE [LARGE SCALE GENOMIC DNA]</scope>
    <source>
        <strain evidence="17">KCTC 42730</strain>
    </source>
</reference>
<evidence type="ECO:0000256" key="5">
    <source>
        <dbReference type="ARBA" id="ARBA00022692"/>
    </source>
</evidence>
<protein>
    <submittedName>
        <fullName evidence="16">TonB-dependent receptor</fullName>
    </submittedName>
</protein>
<dbReference type="EMBL" id="JBHRSD010000009">
    <property type="protein sequence ID" value="MFC3031683.1"/>
    <property type="molecule type" value="Genomic_DNA"/>
</dbReference>
<evidence type="ECO:0000256" key="8">
    <source>
        <dbReference type="ARBA" id="ARBA00023170"/>
    </source>
</evidence>
<dbReference type="InterPro" id="IPR039426">
    <property type="entry name" value="TonB-dep_rcpt-like"/>
</dbReference>
<keyword evidence="5 10" id="KW-0812">Transmembrane</keyword>
<dbReference type="Gene3D" id="2.40.170.20">
    <property type="entry name" value="TonB-dependent receptor, beta-barrel domain"/>
    <property type="match status" value="1"/>
</dbReference>
<evidence type="ECO:0000256" key="13">
    <source>
        <dbReference type="SAM" id="SignalP"/>
    </source>
</evidence>
<feature type="domain" description="TonB-dependent receptor-like beta-barrel" evidence="14">
    <location>
        <begin position="234"/>
        <end position="696"/>
    </location>
</feature>
<keyword evidence="13" id="KW-0732">Signal</keyword>
<feature type="region of interest" description="Disordered" evidence="12">
    <location>
        <begin position="46"/>
        <end position="67"/>
    </location>
</feature>
<feature type="signal peptide" evidence="13">
    <location>
        <begin position="1"/>
        <end position="30"/>
    </location>
</feature>
<feature type="domain" description="TonB-dependent receptor plug" evidence="15">
    <location>
        <begin position="63"/>
        <end position="162"/>
    </location>
</feature>
<keyword evidence="4 10" id="KW-1134">Transmembrane beta strand</keyword>
<dbReference type="InterPro" id="IPR000531">
    <property type="entry name" value="Beta-barrel_TonB"/>
</dbReference>
<evidence type="ECO:0000256" key="12">
    <source>
        <dbReference type="SAM" id="MobiDB-lite"/>
    </source>
</evidence>
<dbReference type="InterPro" id="IPR036942">
    <property type="entry name" value="Beta-barrel_TonB_sf"/>
</dbReference>
<keyword evidence="8 16" id="KW-0675">Receptor</keyword>
<evidence type="ECO:0000256" key="2">
    <source>
        <dbReference type="ARBA" id="ARBA00009810"/>
    </source>
</evidence>
<dbReference type="Gene3D" id="2.170.130.10">
    <property type="entry name" value="TonB-dependent receptor, plug domain"/>
    <property type="match status" value="1"/>
</dbReference>
<name>A0ABV7CGG1_9GAMM</name>
<dbReference type="PANTHER" id="PTHR32552:SF83">
    <property type="entry name" value="BLR3904 PROTEIN"/>
    <property type="match status" value="1"/>
</dbReference>
<evidence type="ECO:0000256" key="9">
    <source>
        <dbReference type="ARBA" id="ARBA00023237"/>
    </source>
</evidence>
<sequence>MSNSVTKGKLVKLAPMLPLAVVSAVANAHANEPQELAVTKAKAEQQQTYNAERSTSHKNTQSLADTPKSVSIITQDLMRDQGVDSLRDAMRNIAGISLAAGEGGAPTGDNLSIRGFSAQNDIFIDGMRDIAGYYRDIYNLEAIEVSKGPSSAQAGRGSTGGTITLSTKSAKLDNFNEVSARLGTESDYRLTLDTNIKLNDISAVRVNALVDDGDVAGRDYVNNSKTAVSVNAATGLGTATRLTINGEYQKQDNLPDYGLPWVPTSDKTYIDVLEPYKGKAPNVPYSNFYGNIYRDFEDIEAQVITAKLEHDLSANTLVRVQGRVGAVERQSVVTAPRFKDATKSANIRLDDEKTRDTENRMAALQADLMGRYFTAGIQHDLVAGIELANEKFERWNFVSTTDNLISDGVTNDLFNPQQHAYTGKYHREGNSTLAEGKSIALYVIDTLTLDPQWQLTLGLRHDSFDVDYHYDYVDSAKVLTSDISEFSWNSALVYKANQDTNWYLAAGNSFNPSAEGLTFSTSTGSNLDELDPEQTTSYEFGVKQQWFDDVLSTSVALFQITKDNARTRELDGSYTLHGEQRVKGIEFAATGKVSRNFDIVTSLSLQDSEVLSASEREAATIGSELPRTPKVSASLWGRYQATDKLAIGLGANYIGKRYNSSDAVTRRVAEGYTLVNMMVTYQVNADLDVQLNATNLFDKEYIDQLGGGHFIPGEGRYIGLSANYRF</sequence>
<evidence type="ECO:0000259" key="14">
    <source>
        <dbReference type="Pfam" id="PF00593"/>
    </source>
</evidence>
<comment type="caution">
    <text evidence="16">The sequence shown here is derived from an EMBL/GenBank/DDBJ whole genome shotgun (WGS) entry which is preliminary data.</text>
</comment>
<dbReference type="PROSITE" id="PS52016">
    <property type="entry name" value="TONB_DEPENDENT_REC_3"/>
    <property type="match status" value="1"/>
</dbReference>
<dbReference type="CDD" id="cd01347">
    <property type="entry name" value="ligand_gated_channel"/>
    <property type="match status" value="1"/>
</dbReference>
<evidence type="ECO:0000256" key="10">
    <source>
        <dbReference type="PROSITE-ProRule" id="PRU01360"/>
    </source>
</evidence>
<evidence type="ECO:0000313" key="17">
    <source>
        <dbReference type="Proteomes" id="UP001595453"/>
    </source>
</evidence>
<evidence type="ECO:0000256" key="7">
    <source>
        <dbReference type="ARBA" id="ARBA00023136"/>
    </source>
</evidence>
<evidence type="ECO:0000259" key="15">
    <source>
        <dbReference type="Pfam" id="PF07715"/>
    </source>
</evidence>
<dbReference type="SUPFAM" id="SSF56935">
    <property type="entry name" value="Porins"/>
    <property type="match status" value="1"/>
</dbReference>
<keyword evidence="6 11" id="KW-0798">TonB box</keyword>
<keyword evidence="9 10" id="KW-0998">Cell outer membrane</keyword>
<feature type="chain" id="PRO_5047184587" evidence="13">
    <location>
        <begin position="31"/>
        <end position="726"/>
    </location>
</feature>
<gene>
    <name evidence="16" type="ORF">ACFOEE_04020</name>
</gene>
<evidence type="ECO:0000256" key="1">
    <source>
        <dbReference type="ARBA" id="ARBA00004571"/>
    </source>
</evidence>
<dbReference type="InterPro" id="IPR010105">
    <property type="entry name" value="TonB_sidphr_rcpt"/>
</dbReference>
<dbReference type="PANTHER" id="PTHR32552">
    <property type="entry name" value="FERRICHROME IRON RECEPTOR-RELATED"/>
    <property type="match status" value="1"/>
</dbReference>
<dbReference type="InterPro" id="IPR012910">
    <property type="entry name" value="Plug_dom"/>
</dbReference>
<dbReference type="RefSeq" id="WP_377121170.1">
    <property type="nucleotide sequence ID" value="NZ_JBHRSD010000009.1"/>
</dbReference>
<keyword evidence="3 10" id="KW-0813">Transport</keyword>